<reference evidence="1 2" key="1">
    <citation type="submission" date="2019-10" db="EMBL/GenBank/DDBJ databases">
        <authorList>
            <person name="Karimi E."/>
        </authorList>
    </citation>
    <scope>NUCLEOTIDE SEQUENCE [LARGE SCALE GENOMIC DNA]</scope>
    <source>
        <strain evidence="1">Aeromonas sp. 8C</strain>
    </source>
</reference>
<accession>A0A653KZP9</accession>
<dbReference type="Proteomes" id="UP000439123">
    <property type="component" value="Unassembled WGS sequence"/>
</dbReference>
<dbReference type="EMBL" id="CABWLC010000009">
    <property type="protein sequence ID" value="VXA84477.1"/>
    <property type="molecule type" value="Genomic_DNA"/>
</dbReference>
<evidence type="ECO:0000313" key="1">
    <source>
        <dbReference type="EMBL" id="VXA84477.1"/>
    </source>
</evidence>
<protein>
    <submittedName>
        <fullName evidence="1">Uncharacterized protein</fullName>
    </submittedName>
</protein>
<gene>
    <name evidence="1" type="ORF">AERO8C_170132</name>
</gene>
<proteinExistence type="predicted"/>
<sequence>MLRLGSHGSLIFCRKHGFRQGLHNFWFG</sequence>
<name>A0A653KZP9_AERVE</name>
<dbReference type="AlphaFoldDB" id="A0A653KZP9"/>
<organism evidence="1 2">
    <name type="scientific">Aeromonas veronii</name>
    <dbReference type="NCBI Taxonomy" id="654"/>
    <lineage>
        <taxon>Bacteria</taxon>
        <taxon>Pseudomonadati</taxon>
        <taxon>Pseudomonadota</taxon>
        <taxon>Gammaproteobacteria</taxon>
        <taxon>Aeromonadales</taxon>
        <taxon>Aeromonadaceae</taxon>
        <taxon>Aeromonas</taxon>
    </lineage>
</organism>
<evidence type="ECO:0000313" key="2">
    <source>
        <dbReference type="Proteomes" id="UP000439123"/>
    </source>
</evidence>